<evidence type="ECO:0000256" key="6">
    <source>
        <dbReference type="PROSITE-ProRule" id="PRU00221"/>
    </source>
</evidence>
<evidence type="ECO:0000256" key="5">
    <source>
        <dbReference type="ARBA" id="ARBA00038145"/>
    </source>
</evidence>
<dbReference type="STRING" id="933852.A0A0C3AZ74"/>
<keyword evidence="3 6" id="KW-0853">WD repeat</keyword>
<dbReference type="SUPFAM" id="SSF50978">
    <property type="entry name" value="WD40 repeat-like"/>
    <property type="match status" value="1"/>
</dbReference>
<comment type="similarity">
    <text evidence="5">Belongs to the WD repeat MORG1 family.</text>
</comment>
<dbReference type="PRINTS" id="PR00320">
    <property type="entry name" value="GPROTEINBRPT"/>
</dbReference>
<dbReference type="InterPro" id="IPR015943">
    <property type="entry name" value="WD40/YVTN_repeat-like_dom_sf"/>
</dbReference>
<dbReference type="PANTHER" id="PTHR22842">
    <property type="entry name" value="WD40 REPEAT PROTEIN"/>
    <property type="match status" value="1"/>
</dbReference>
<feature type="repeat" description="WD" evidence="6">
    <location>
        <begin position="267"/>
        <end position="300"/>
    </location>
</feature>
<dbReference type="GO" id="GO:0005737">
    <property type="term" value="C:cytoplasm"/>
    <property type="evidence" value="ECO:0007669"/>
    <property type="project" value="UniProtKB-SubCell"/>
</dbReference>
<dbReference type="AlphaFoldDB" id="A0A0C3AZ74"/>
<name>A0A0C3AZ74_SERVB</name>
<evidence type="ECO:0000256" key="4">
    <source>
        <dbReference type="ARBA" id="ARBA00022737"/>
    </source>
</evidence>
<reference evidence="8" key="2">
    <citation type="submission" date="2015-01" db="EMBL/GenBank/DDBJ databases">
        <title>Evolutionary Origins and Diversification of the Mycorrhizal Mutualists.</title>
        <authorList>
            <consortium name="DOE Joint Genome Institute"/>
            <consortium name="Mycorrhizal Genomics Consortium"/>
            <person name="Kohler A."/>
            <person name="Kuo A."/>
            <person name="Nagy L.G."/>
            <person name="Floudas D."/>
            <person name="Copeland A."/>
            <person name="Barry K.W."/>
            <person name="Cichocki N."/>
            <person name="Veneault-Fourrey C."/>
            <person name="LaButti K."/>
            <person name="Lindquist E.A."/>
            <person name="Lipzen A."/>
            <person name="Lundell T."/>
            <person name="Morin E."/>
            <person name="Murat C."/>
            <person name="Riley R."/>
            <person name="Ohm R."/>
            <person name="Sun H."/>
            <person name="Tunlid A."/>
            <person name="Henrissat B."/>
            <person name="Grigoriev I.V."/>
            <person name="Hibbett D.S."/>
            <person name="Martin F."/>
        </authorList>
    </citation>
    <scope>NUCLEOTIDE SEQUENCE [LARGE SCALE GENOMIC DNA]</scope>
    <source>
        <strain evidence="8">MAFF 305830</strain>
    </source>
</reference>
<dbReference type="InterPro" id="IPR036322">
    <property type="entry name" value="WD40_repeat_dom_sf"/>
</dbReference>
<dbReference type="Pfam" id="PF00400">
    <property type="entry name" value="WD40"/>
    <property type="match status" value="5"/>
</dbReference>
<reference evidence="7 8" key="1">
    <citation type="submission" date="2014-04" db="EMBL/GenBank/DDBJ databases">
        <authorList>
            <consortium name="DOE Joint Genome Institute"/>
            <person name="Kuo A."/>
            <person name="Zuccaro A."/>
            <person name="Kohler A."/>
            <person name="Nagy L.G."/>
            <person name="Floudas D."/>
            <person name="Copeland A."/>
            <person name="Barry K.W."/>
            <person name="Cichocki N."/>
            <person name="Veneault-Fourrey C."/>
            <person name="LaButti K."/>
            <person name="Lindquist E.A."/>
            <person name="Lipzen A."/>
            <person name="Lundell T."/>
            <person name="Morin E."/>
            <person name="Murat C."/>
            <person name="Sun H."/>
            <person name="Tunlid A."/>
            <person name="Henrissat B."/>
            <person name="Grigoriev I.V."/>
            <person name="Hibbett D.S."/>
            <person name="Martin F."/>
            <person name="Nordberg H.P."/>
            <person name="Cantor M.N."/>
            <person name="Hua S.X."/>
        </authorList>
    </citation>
    <scope>NUCLEOTIDE SEQUENCE [LARGE SCALE GENOMIC DNA]</scope>
    <source>
        <strain evidence="7 8">MAFF 305830</strain>
    </source>
</reference>
<feature type="repeat" description="WD" evidence="6">
    <location>
        <begin position="96"/>
        <end position="137"/>
    </location>
</feature>
<dbReference type="InterPro" id="IPR019775">
    <property type="entry name" value="WD40_repeat_CS"/>
</dbReference>
<dbReference type="GO" id="GO:0071013">
    <property type="term" value="C:catalytic step 2 spliceosome"/>
    <property type="evidence" value="ECO:0007669"/>
    <property type="project" value="TreeGrafter"/>
</dbReference>
<dbReference type="InterPro" id="IPR051980">
    <property type="entry name" value="WD_repeat_MORG1"/>
</dbReference>
<protein>
    <submittedName>
        <fullName evidence="7">Uncharacterized protein</fullName>
    </submittedName>
</protein>
<keyword evidence="2" id="KW-0963">Cytoplasm</keyword>
<organism evidence="7 8">
    <name type="scientific">Serendipita vermifera MAFF 305830</name>
    <dbReference type="NCBI Taxonomy" id="933852"/>
    <lineage>
        <taxon>Eukaryota</taxon>
        <taxon>Fungi</taxon>
        <taxon>Dikarya</taxon>
        <taxon>Basidiomycota</taxon>
        <taxon>Agaricomycotina</taxon>
        <taxon>Agaricomycetes</taxon>
        <taxon>Sebacinales</taxon>
        <taxon>Serendipitaceae</taxon>
        <taxon>Serendipita</taxon>
    </lineage>
</organism>
<accession>A0A0C3AZ74</accession>
<dbReference type="PROSITE" id="PS00678">
    <property type="entry name" value="WD_REPEATS_1"/>
    <property type="match status" value="1"/>
</dbReference>
<sequence>MSCPRNSLQRLQGHTGPVHVVSYSRGAALYCLSGGQDRTIRLWNPSKGMEIKKYEAHGYEVLSVYCSQDNAKFASGGGDRTVFFWDVTTGQTIRRIPGHSGRINAVALNDDASVVISGSFDATVKIWDLKAQSRSPIQSLDDARDAIQTLHVGSQEIVSGSVDGHVRTYDLRKGQMTSDYLGHPITAIQPTKDGQTLLITTLDGKIRLLDRKTGQCLNTFQGHKHESYRCRATFDSKEEIVIFGDEDGRVWTWDLVNATALPPAPPQRVHEKAILWTEHHPDNKELLTASADGTIVLWGS</sequence>
<dbReference type="Gene3D" id="2.130.10.10">
    <property type="entry name" value="YVTN repeat-like/Quinoprotein amine dehydrogenase"/>
    <property type="match status" value="1"/>
</dbReference>
<dbReference type="CDD" id="cd00200">
    <property type="entry name" value="WD40"/>
    <property type="match status" value="1"/>
</dbReference>
<evidence type="ECO:0000313" key="7">
    <source>
        <dbReference type="EMBL" id="KIM29820.1"/>
    </source>
</evidence>
<evidence type="ECO:0000256" key="1">
    <source>
        <dbReference type="ARBA" id="ARBA00004496"/>
    </source>
</evidence>
<dbReference type="PROSITE" id="PS50082">
    <property type="entry name" value="WD_REPEATS_2"/>
    <property type="match status" value="4"/>
</dbReference>
<dbReference type="OrthoDB" id="1068471at2759"/>
<proteinExistence type="inferred from homology"/>
<comment type="subcellular location">
    <subcellularLocation>
        <location evidence="1">Cytoplasm</location>
    </subcellularLocation>
</comment>
<gene>
    <name evidence="7" type="ORF">M408DRAFT_328629</name>
</gene>
<dbReference type="PANTHER" id="PTHR22842:SF3">
    <property type="entry name" value="WD REPEAT DOMAIN-CONTAINING PROTEIN 83"/>
    <property type="match status" value="1"/>
</dbReference>
<feature type="repeat" description="WD" evidence="6">
    <location>
        <begin position="54"/>
        <end position="95"/>
    </location>
</feature>
<feature type="repeat" description="WD" evidence="6">
    <location>
        <begin position="11"/>
        <end position="53"/>
    </location>
</feature>
<dbReference type="Proteomes" id="UP000054097">
    <property type="component" value="Unassembled WGS sequence"/>
</dbReference>
<dbReference type="InterPro" id="IPR020472">
    <property type="entry name" value="WD40_PAC1"/>
</dbReference>
<keyword evidence="4" id="KW-0677">Repeat</keyword>
<evidence type="ECO:0000256" key="3">
    <source>
        <dbReference type="ARBA" id="ARBA00022574"/>
    </source>
</evidence>
<evidence type="ECO:0000256" key="2">
    <source>
        <dbReference type="ARBA" id="ARBA00022490"/>
    </source>
</evidence>
<dbReference type="PROSITE" id="PS50294">
    <property type="entry name" value="WD_REPEATS_REGION"/>
    <property type="match status" value="4"/>
</dbReference>
<dbReference type="SMART" id="SM00320">
    <property type="entry name" value="WD40"/>
    <property type="match status" value="7"/>
</dbReference>
<keyword evidence="8" id="KW-1185">Reference proteome</keyword>
<dbReference type="EMBL" id="KN824287">
    <property type="protein sequence ID" value="KIM29820.1"/>
    <property type="molecule type" value="Genomic_DNA"/>
</dbReference>
<evidence type="ECO:0000313" key="8">
    <source>
        <dbReference type="Proteomes" id="UP000054097"/>
    </source>
</evidence>
<dbReference type="GO" id="GO:0000398">
    <property type="term" value="P:mRNA splicing, via spliceosome"/>
    <property type="evidence" value="ECO:0007669"/>
    <property type="project" value="TreeGrafter"/>
</dbReference>
<dbReference type="HOGENOM" id="CLU_000288_57_1_1"/>
<dbReference type="InterPro" id="IPR001680">
    <property type="entry name" value="WD40_rpt"/>
</dbReference>